<dbReference type="GO" id="GO:0008201">
    <property type="term" value="F:heparin binding"/>
    <property type="evidence" value="ECO:0007669"/>
    <property type="project" value="TreeGrafter"/>
</dbReference>
<sequence>MPLYVLRKLDANPTYKDSCVFPFIYKGSTYFSCIKANSLSPWCATRAVYDGNWKYCTKEGISAMVFGPPCHFPFNYKNKNYFNCTTKGSEEKILWCATSYNYDRDHTWVYC</sequence>
<dbReference type="GO" id="GO:0005576">
    <property type="term" value="C:extracellular region"/>
    <property type="evidence" value="ECO:0007669"/>
    <property type="project" value="UniProtKB-SubCell"/>
</dbReference>
<evidence type="ECO:0000259" key="7">
    <source>
        <dbReference type="PROSITE" id="PS51092"/>
    </source>
</evidence>
<feature type="disulfide bond" evidence="6">
    <location>
        <begin position="70"/>
        <end position="96"/>
    </location>
</feature>
<dbReference type="PRINTS" id="PR00013">
    <property type="entry name" value="FNTYPEII"/>
</dbReference>
<dbReference type="GO" id="GO:0009986">
    <property type="term" value="C:cell surface"/>
    <property type="evidence" value="ECO:0007669"/>
    <property type="project" value="TreeGrafter"/>
</dbReference>
<evidence type="ECO:0000313" key="9">
    <source>
        <dbReference type="RefSeq" id="XP_012412481.1"/>
    </source>
</evidence>
<dbReference type="Gene3D" id="2.10.10.10">
    <property type="entry name" value="Fibronectin, type II, collagen-binding"/>
    <property type="match status" value="2"/>
</dbReference>
<keyword evidence="5 6" id="KW-1015">Disulfide bond</keyword>
<dbReference type="PROSITE" id="PS51092">
    <property type="entry name" value="FN2_2"/>
    <property type="match status" value="2"/>
</dbReference>
<dbReference type="RefSeq" id="XP_012412481.1">
    <property type="nucleotide sequence ID" value="XM_012557027.2"/>
</dbReference>
<dbReference type="STRING" id="127582.A0A2Y9G0U7"/>
<protein>
    <submittedName>
        <fullName evidence="9">Epididymal sperm-binding protein 1</fullName>
    </submittedName>
</protein>
<comment type="caution">
    <text evidence="6">Lacks conserved residue(s) required for the propagation of feature annotation.</text>
</comment>
<dbReference type="Proteomes" id="UP000248480">
    <property type="component" value="Unplaced"/>
</dbReference>
<keyword evidence="8" id="KW-1185">Reference proteome</keyword>
<name>A0A2Y9G0U7_TRIMA</name>
<gene>
    <name evidence="9" type="primary">ELSPBP1</name>
</gene>
<proteinExistence type="inferred from homology"/>
<feature type="domain" description="Fibronectin type-II" evidence="7">
    <location>
        <begin position="14"/>
        <end position="58"/>
    </location>
</feature>
<dbReference type="KEGG" id="tmu:105756559"/>
<dbReference type="InterPro" id="IPR000562">
    <property type="entry name" value="FN_type2_dom"/>
</dbReference>
<accession>A0A2Y9G0U7</accession>
<dbReference type="CDD" id="cd00062">
    <property type="entry name" value="FN2"/>
    <property type="match status" value="1"/>
</dbReference>
<comment type="subcellular location">
    <subcellularLocation>
        <location evidence="1">Secreted</location>
    </subcellularLocation>
</comment>
<dbReference type="PROSITE" id="PS00023">
    <property type="entry name" value="FN2_1"/>
    <property type="match status" value="1"/>
</dbReference>
<dbReference type="InParanoid" id="A0A2Y9G0U7"/>
<dbReference type="Pfam" id="PF00040">
    <property type="entry name" value="fn2"/>
    <property type="match status" value="2"/>
</dbReference>
<evidence type="ECO:0000256" key="1">
    <source>
        <dbReference type="ARBA" id="ARBA00004613"/>
    </source>
</evidence>
<dbReference type="AlphaFoldDB" id="A0A2Y9G0U7"/>
<dbReference type="FunFam" id="2.10.10.10:FF:000005">
    <property type="entry name" value="Epididymal sperm binding protein 1"/>
    <property type="match status" value="1"/>
</dbReference>
<dbReference type="SUPFAM" id="SSF57440">
    <property type="entry name" value="Kringle-like"/>
    <property type="match status" value="2"/>
</dbReference>
<dbReference type="OrthoDB" id="406838at2759"/>
<dbReference type="InterPro" id="IPR013806">
    <property type="entry name" value="Kringle-like"/>
</dbReference>
<dbReference type="SMART" id="SM00059">
    <property type="entry name" value="FN2"/>
    <property type="match status" value="2"/>
</dbReference>
<evidence type="ECO:0000256" key="5">
    <source>
        <dbReference type="ARBA" id="ARBA00023157"/>
    </source>
</evidence>
<dbReference type="GO" id="GO:0007338">
    <property type="term" value="P:single fertilization"/>
    <property type="evidence" value="ECO:0007669"/>
    <property type="project" value="UniProtKB-KW"/>
</dbReference>
<keyword evidence="3" id="KW-0964">Secreted</keyword>
<organism evidence="8 9">
    <name type="scientific">Trichechus manatus latirostris</name>
    <name type="common">Florida manatee</name>
    <dbReference type="NCBI Taxonomy" id="127582"/>
    <lineage>
        <taxon>Eukaryota</taxon>
        <taxon>Metazoa</taxon>
        <taxon>Chordata</taxon>
        <taxon>Craniata</taxon>
        <taxon>Vertebrata</taxon>
        <taxon>Euteleostomi</taxon>
        <taxon>Mammalia</taxon>
        <taxon>Eutheria</taxon>
        <taxon>Afrotheria</taxon>
        <taxon>Sirenia</taxon>
        <taxon>Trichechidae</taxon>
        <taxon>Trichechus</taxon>
    </lineage>
</organism>
<dbReference type="PANTHER" id="PTHR22918">
    <property type="entry name" value="SEMINAL PLASMA PROTEIN"/>
    <property type="match status" value="1"/>
</dbReference>
<comment type="similarity">
    <text evidence="2">Belongs to the seminal plasma protein family.</text>
</comment>
<evidence type="ECO:0000256" key="6">
    <source>
        <dbReference type="PROSITE-ProRule" id="PRU00479"/>
    </source>
</evidence>
<evidence type="ECO:0000256" key="3">
    <source>
        <dbReference type="ARBA" id="ARBA00022525"/>
    </source>
</evidence>
<evidence type="ECO:0000256" key="2">
    <source>
        <dbReference type="ARBA" id="ARBA00010011"/>
    </source>
</evidence>
<dbReference type="GeneID" id="105756559"/>
<dbReference type="PANTHER" id="PTHR22918:SF3">
    <property type="entry name" value="SEMINAL PLASMA PROTEIN HSP-1"/>
    <property type="match status" value="1"/>
</dbReference>
<dbReference type="GO" id="GO:0048240">
    <property type="term" value="P:sperm capacitation"/>
    <property type="evidence" value="ECO:0007669"/>
    <property type="project" value="TreeGrafter"/>
</dbReference>
<feature type="disulfide bond" evidence="6">
    <location>
        <begin position="84"/>
        <end position="111"/>
    </location>
</feature>
<reference evidence="9" key="1">
    <citation type="submission" date="2025-08" db="UniProtKB">
        <authorList>
            <consortium name="RefSeq"/>
        </authorList>
    </citation>
    <scope>IDENTIFICATION</scope>
</reference>
<feature type="domain" description="Fibronectin type-II" evidence="7">
    <location>
        <begin position="65"/>
        <end position="111"/>
    </location>
</feature>
<evidence type="ECO:0000256" key="4">
    <source>
        <dbReference type="ARBA" id="ARBA00022737"/>
    </source>
</evidence>
<dbReference type="InterPro" id="IPR036943">
    <property type="entry name" value="FN_type2_sf"/>
</dbReference>
<dbReference type="InterPro" id="IPR051666">
    <property type="entry name" value="SP_Capacitation_Regulator"/>
</dbReference>
<keyword evidence="4" id="KW-0677">Repeat</keyword>
<evidence type="ECO:0000313" key="8">
    <source>
        <dbReference type="Proteomes" id="UP000248480"/>
    </source>
</evidence>
<dbReference type="FunFam" id="2.10.10.10:FF:000008">
    <property type="entry name" value="Epididymal sperm-binding protein 1"/>
    <property type="match status" value="1"/>
</dbReference>
<dbReference type="CTD" id="64100"/>